<evidence type="ECO:0000313" key="3">
    <source>
        <dbReference type="Proteomes" id="UP000034690"/>
    </source>
</evidence>
<evidence type="ECO:0000256" key="1">
    <source>
        <dbReference type="SAM" id="MobiDB-lite"/>
    </source>
</evidence>
<dbReference type="Proteomes" id="UP000034690">
    <property type="component" value="Unassembled WGS sequence"/>
</dbReference>
<dbReference type="Gene3D" id="3.40.50.1240">
    <property type="entry name" value="Phosphoglycerate mutase-like"/>
    <property type="match status" value="1"/>
</dbReference>
<dbReference type="SMART" id="SM00855">
    <property type="entry name" value="PGAM"/>
    <property type="match status" value="1"/>
</dbReference>
<comment type="caution">
    <text evidence="2">The sequence shown here is derived from an EMBL/GenBank/DDBJ whole genome shotgun (WGS) entry which is preliminary data.</text>
</comment>
<dbReference type="AlphaFoldDB" id="A0A0G0NCY4"/>
<dbReference type="CDD" id="cd07040">
    <property type="entry name" value="HP"/>
    <property type="match status" value="1"/>
</dbReference>
<gene>
    <name evidence="2" type="ORF">UT40_C0006G0019</name>
</gene>
<protein>
    <recommendedName>
        <fullName evidence="4">Phosphoglycerate mutase</fullName>
    </recommendedName>
</protein>
<evidence type="ECO:0000313" key="2">
    <source>
        <dbReference type="EMBL" id="KKR14029.1"/>
    </source>
</evidence>
<feature type="region of interest" description="Disordered" evidence="1">
    <location>
        <begin position="220"/>
        <end position="241"/>
    </location>
</feature>
<dbReference type="InterPro" id="IPR029033">
    <property type="entry name" value="His_PPase_superfam"/>
</dbReference>
<sequence length="496" mass="55728">MSLESLKVTESPEVIARYEAIKKLGQDIFKNGETEEADLVTQKDVYLAEEFLAKSAKETNPPVWASYWEHVLLAPELGRRVAEEAVSKGIDVNPSNSEFLLWLHDVGVEVTPRYLRKDFVGDQILIRAGIPREVLDGLSSTYRLMVEAEKLQLTDSQLRLEEELNVGQKSLVDEYFKSLSPTQRITNLADNLGKRDENGLFTLEAFRKYLKTQETRYSKSSPWSTENWSISSPTEGQPSRRPAGAVLQYFTVAKTVEWLEEVGVDFNGICRDLSDYGPRFITVVRHGELENPKGIVYNRDNLMDPNDIIHLSIEGKDQMGQVAKILSSRRFNSIGIFSSPETRAIESAETLREILQSATADIKTLDGLDDSLSPGPYMEGMKMAEFMKLDGNVYDKDRWGEYGHESPESIARRTQDTFWSIARSLKAGENAILVSHGDPIAWLLNSLEGSKVSPDKLRDMIYPNKGEAVVAVIDPKGNIFTMYSLNGPQLASAKIY</sequence>
<dbReference type="EMBL" id="LBWQ01000006">
    <property type="protein sequence ID" value="KKR14029.1"/>
    <property type="molecule type" value="Genomic_DNA"/>
</dbReference>
<feature type="compositionally biased region" description="Polar residues" evidence="1">
    <location>
        <begin position="220"/>
        <end position="237"/>
    </location>
</feature>
<dbReference type="SUPFAM" id="SSF53254">
    <property type="entry name" value="Phosphoglycerate mutase-like"/>
    <property type="match status" value="1"/>
</dbReference>
<name>A0A0G0NCY4_9BACT</name>
<dbReference type="InterPro" id="IPR013078">
    <property type="entry name" value="His_Pase_superF_clade-1"/>
</dbReference>
<evidence type="ECO:0008006" key="4">
    <source>
        <dbReference type="Google" id="ProtNLM"/>
    </source>
</evidence>
<reference evidence="2 3" key="1">
    <citation type="journal article" date="2015" name="Nature">
        <title>rRNA introns, odd ribosomes, and small enigmatic genomes across a large radiation of phyla.</title>
        <authorList>
            <person name="Brown C.T."/>
            <person name="Hug L.A."/>
            <person name="Thomas B.C."/>
            <person name="Sharon I."/>
            <person name="Castelle C.J."/>
            <person name="Singh A."/>
            <person name="Wilkins M.J."/>
            <person name="Williams K.H."/>
            <person name="Banfield J.F."/>
        </authorList>
    </citation>
    <scope>NUCLEOTIDE SEQUENCE [LARGE SCALE GENOMIC DNA]</scope>
</reference>
<dbReference type="Pfam" id="PF00300">
    <property type="entry name" value="His_Phos_1"/>
    <property type="match status" value="1"/>
</dbReference>
<proteinExistence type="predicted"/>
<organism evidence="2 3">
    <name type="scientific">Candidatus Woesebacteria bacterium GW2011_GWA1_39_21b</name>
    <dbReference type="NCBI Taxonomy" id="1618551"/>
    <lineage>
        <taxon>Bacteria</taxon>
        <taxon>Candidatus Woeseibacteriota</taxon>
    </lineage>
</organism>
<accession>A0A0G0NCY4</accession>